<dbReference type="EMBL" id="JAGIZQ010000003">
    <property type="protein sequence ID" value="KAH6635805.1"/>
    <property type="molecule type" value="Genomic_DNA"/>
</dbReference>
<reference evidence="1 2" key="1">
    <citation type="journal article" date="2021" name="Nat. Commun.">
        <title>Genetic determinants of endophytism in the Arabidopsis root mycobiome.</title>
        <authorList>
            <person name="Mesny F."/>
            <person name="Miyauchi S."/>
            <person name="Thiergart T."/>
            <person name="Pickel B."/>
            <person name="Atanasova L."/>
            <person name="Karlsson M."/>
            <person name="Huettel B."/>
            <person name="Barry K.W."/>
            <person name="Haridas S."/>
            <person name="Chen C."/>
            <person name="Bauer D."/>
            <person name="Andreopoulos W."/>
            <person name="Pangilinan J."/>
            <person name="LaButti K."/>
            <person name="Riley R."/>
            <person name="Lipzen A."/>
            <person name="Clum A."/>
            <person name="Drula E."/>
            <person name="Henrissat B."/>
            <person name="Kohler A."/>
            <person name="Grigoriev I.V."/>
            <person name="Martin F.M."/>
            <person name="Hacquard S."/>
        </authorList>
    </citation>
    <scope>NUCLEOTIDE SEQUENCE [LARGE SCALE GENOMIC DNA]</scope>
    <source>
        <strain evidence="1 2">MPI-SDFR-AT-0079</strain>
    </source>
</reference>
<dbReference type="Proteomes" id="UP000724584">
    <property type="component" value="Unassembled WGS sequence"/>
</dbReference>
<comment type="caution">
    <text evidence="1">The sequence shown here is derived from an EMBL/GenBank/DDBJ whole genome shotgun (WGS) entry which is preliminary data.</text>
</comment>
<evidence type="ECO:0000313" key="1">
    <source>
        <dbReference type="EMBL" id="KAH6635805.1"/>
    </source>
</evidence>
<name>A0ACB7P9Q4_9PEZI</name>
<sequence length="342" mass="35994">MAVLRLGVSQRMVAALAGLPFILLLNPSGLIGTNAQLIDCYKWDGTIAANNTRCPGSNACCGPGAVCLSNRLCTADGNPDSKAKLVRGPCAVKVWDDSCPQICTYKEGKRYPRVGTCEDGSLCCDDDPDCCEKGLGIFLDESGNQVSTRGKAYTTRYPPTASGASRYTLMPSSDASSSTSTTKPATSTTKTPSTTETSSPNPSGSTSDTGTSQSTGDSETSTTTPSDNDSEVISSSSDNSLGLKIGLGFGIPASILATAVVMYFWLRRRGHHAAGDATAERTPEVSPYQPAGFVSGHYPPMPPPMYRNPYAVELGGHNPSEMMAHTPPVQHHFPEPNTPKLQ</sequence>
<gene>
    <name evidence="1" type="ORF">F5144DRAFT_157318</name>
</gene>
<accession>A0ACB7P9Q4</accession>
<keyword evidence="2" id="KW-1185">Reference proteome</keyword>
<proteinExistence type="predicted"/>
<protein>
    <submittedName>
        <fullName evidence="1">Uncharacterized protein</fullName>
    </submittedName>
</protein>
<organism evidence="1 2">
    <name type="scientific">Chaetomium tenue</name>
    <dbReference type="NCBI Taxonomy" id="1854479"/>
    <lineage>
        <taxon>Eukaryota</taxon>
        <taxon>Fungi</taxon>
        <taxon>Dikarya</taxon>
        <taxon>Ascomycota</taxon>
        <taxon>Pezizomycotina</taxon>
        <taxon>Sordariomycetes</taxon>
        <taxon>Sordariomycetidae</taxon>
        <taxon>Sordariales</taxon>
        <taxon>Chaetomiaceae</taxon>
        <taxon>Chaetomium</taxon>
    </lineage>
</organism>
<evidence type="ECO:0000313" key="2">
    <source>
        <dbReference type="Proteomes" id="UP000724584"/>
    </source>
</evidence>